<dbReference type="OrthoDB" id="2664633at2"/>
<gene>
    <name evidence="1" type="ORF">CYR55_06220</name>
</gene>
<evidence type="ECO:0000313" key="2">
    <source>
        <dbReference type="Proteomes" id="UP000234240"/>
    </source>
</evidence>
<organism evidence="1 2">
    <name type="scientific">Chimaeribacter californicus</name>
    <dbReference type="NCBI Taxonomy" id="2060067"/>
    <lineage>
        <taxon>Bacteria</taxon>
        <taxon>Pseudomonadati</taxon>
        <taxon>Pseudomonadota</taxon>
        <taxon>Gammaproteobacteria</taxon>
        <taxon>Enterobacterales</taxon>
        <taxon>Yersiniaceae</taxon>
        <taxon>Chimaeribacter</taxon>
    </lineage>
</organism>
<dbReference type="RefSeq" id="WP_101815278.1">
    <property type="nucleotide sequence ID" value="NZ_PJZF01000003.1"/>
</dbReference>
<evidence type="ECO:0000313" key="1">
    <source>
        <dbReference type="EMBL" id="PLR40868.1"/>
    </source>
</evidence>
<dbReference type="AlphaFoldDB" id="A0A2N5EEA9"/>
<dbReference type="Proteomes" id="UP000234240">
    <property type="component" value="Unassembled WGS sequence"/>
</dbReference>
<sequence length="213" mass="22066">MQSVINAQVSLWTNTDNQVDEQGNALDGLTLQEKIALSAEMAKGDLPDGANIAKAIVEGYEDGLMIGGAFYLGPAAALEQITAGAVIGGGMNSAFQFYDLSQPGNANKSYDYWSTTAAITTGGLAPGRGIWANTGIAIGSTMFTDGPNITNMAISGVGALGGGGVGKYAPILVDKYIKKVAVPDLFYDLGSALTYESINKAGKDLIKSKENEK</sequence>
<protein>
    <submittedName>
        <fullName evidence="1">Adhesin</fullName>
    </submittedName>
</protein>
<accession>A0A2N5EEA9</accession>
<name>A0A2N5EEA9_9GAMM</name>
<keyword evidence="2" id="KW-1185">Reference proteome</keyword>
<dbReference type="EMBL" id="PJZF01000003">
    <property type="protein sequence ID" value="PLR40868.1"/>
    <property type="molecule type" value="Genomic_DNA"/>
</dbReference>
<proteinExistence type="predicted"/>
<comment type="caution">
    <text evidence="1">The sequence shown here is derived from an EMBL/GenBank/DDBJ whole genome shotgun (WGS) entry which is preliminary data.</text>
</comment>
<reference evidence="1 2" key="1">
    <citation type="submission" date="2017-12" db="EMBL/GenBank/DDBJ databases">
        <title>Characterization of six clinical isolates of Enterochimera gen. nov., a novel genus of the Yersiniaciae family and the three species Enterochimera arupensis sp. nov., Enterochimera coloradensis sp. nov, and Enterochimera californica sp. nov.</title>
        <authorList>
            <person name="Rossi A."/>
            <person name="Fisher M."/>
        </authorList>
    </citation>
    <scope>NUCLEOTIDE SEQUENCE [LARGE SCALE GENOMIC DNA]</scope>
    <source>
        <strain evidence="2">2015-Iso6</strain>
    </source>
</reference>